<feature type="repeat" description="ANK" evidence="3">
    <location>
        <begin position="78"/>
        <end position="110"/>
    </location>
</feature>
<protein>
    <submittedName>
        <fullName evidence="6">Uncharacterized protein</fullName>
    </submittedName>
</protein>
<dbReference type="PROSITE" id="PS50297">
    <property type="entry name" value="ANK_REP_REGION"/>
    <property type="match status" value="3"/>
</dbReference>
<proteinExistence type="predicted"/>
<feature type="compositionally biased region" description="Polar residues" evidence="5">
    <location>
        <begin position="607"/>
        <end position="619"/>
    </location>
</feature>
<comment type="caution">
    <text evidence="6">The sequence shown here is derived from an EMBL/GenBank/DDBJ whole genome shotgun (WGS) entry which is preliminary data.</text>
</comment>
<evidence type="ECO:0000256" key="3">
    <source>
        <dbReference type="PROSITE-ProRule" id="PRU00023"/>
    </source>
</evidence>
<name>A0A250XIW7_9CHLO</name>
<feature type="compositionally biased region" description="Low complexity" evidence="5">
    <location>
        <begin position="222"/>
        <end position="234"/>
    </location>
</feature>
<dbReference type="PROSITE" id="PS50088">
    <property type="entry name" value="ANK_REPEAT"/>
    <property type="match status" value="3"/>
</dbReference>
<dbReference type="PANTHER" id="PTHR24171">
    <property type="entry name" value="ANKYRIN REPEAT DOMAIN-CONTAINING PROTEIN 39-RELATED"/>
    <property type="match status" value="1"/>
</dbReference>
<evidence type="ECO:0000313" key="7">
    <source>
        <dbReference type="Proteomes" id="UP000232323"/>
    </source>
</evidence>
<dbReference type="SUPFAM" id="SSF48403">
    <property type="entry name" value="Ankyrin repeat"/>
    <property type="match status" value="1"/>
</dbReference>
<keyword evidence="1" id="KW-0677">Repeat</keyword>
<dbReference type="InterPro" id="IPR002110">
    <property type="entry name" value="Ankyrin_rpt"/>
</dbReference>
<feature type="compositionally biased region" description="Low complexity" evidence="5">
    <location>
        <begin position="366"/>
        <end position="380"/>
    </location>
</feature>
<dbReference type="STRING" id="1157962.A0A250XIW7"/>
<dbReference type="SMART" id="SM00248">
    <property type="entry name" value="ANK"/>
    <property type="match status" value="5"/>
</dbReference>
<sequence length="3670" mass="391511">MSGQVHKISPSHLVLAVRQGNLDTVISLCDCDPSCAAKADDSGETALQIAAHQGNVDILNVLLANGGVQTINLGTPQEKLTPLHLACARGHIEACKLLLKTGSKLDVLDARSYTPLHHAAFKGNAAIVKLLIEAKAPCNPTTESKKAETPLALAAFMRHPEVALMLMKEGDASPAFISNATDKSWTEQLLKSAEEEAQRLREERAARKPSVSDTPPSPPSTPTAATSSQSSPDSATRRPSGFKSSNKGAIRPTTAQRGSSHYAPGRSTLSPRPMTPVFVPPAPLDLDDAEVLRYGAARPAEGTSPSSAATAGISSSANERTIWFTIHEEVLDLTAEEDAGEEDSAGTKSGIEKYALYRTLTKRRPTSSAGSASLPALSATNGAGSPRQVAAGGTVGSLRSDSGEHAMLHLYPISYLGLTEGLMLDQDRRFVFYLDPELQRVAIESQEMVPRPSLPFAPLFVGRWETAAGGPTDDNGLDDATGYIKPLKTEWHCMQMEAPQGVAAKRCLRQASAAAAWLHMRSGICAEFASSGKDAARTTLLVPLCGLLGIHEITELADVTKEDLQRCYVETELLSPLQRALQALGIQLPDGSPSATGRLSPNRPGTARSTMSAAGSLNSRPRPASAFPLVSGSTAMKQANSTSLGRRQQEVFDSPVLTAVSDQPRTPSQQLAALLQEHALIKLLPLAAELRIVNDVQRWHHLVQAAMIWQEDGISRFEQARLATLLLAITAHQDAEQQKRLASMIQMVRVSLGSIVLYESACRGGFNATERGDRLLGVVVDDIGPGSQAQFKVRDLLDDEMVWCAPGQLARASHAEAMKHLRADLLPPPTDGPPVMPFTAHAGAPVQLGYHFWDRKVVSSVALDEAMDSTLALQDAIDKKSAKSVVGVLLEPADETGTLWRVRWPDGTICTHSIGADNRFELCHFQLHLAAGAPLARGHVEGLLLGQDVGYMPVVRSPLWSKPSTDDEVPGSLGVAMLEAGQTVLQVVWGCSAGPRDTLPMYSPDAKGLYQLCHGLVPGGVINMYTAKEGVPIEDITKGAKGTLVKPLSFGGDGSSVVWRVVWEGGMTRDCELGNGLTSVGENLTISQTFHVEKALLRVRLLNEVAAKVGHGGGSGIPLPPSTKVDCCTSCSSCLTFGGRAAFWKGPTAHVVGSVSAASQPLLLGSLVKLNKLAVHLQPGADRGPMACYEPISIPALLKARRCGRMLEPLPRDDIGVVVRDHGPGAWRGIMVRKYGSTQSFWYDEAVLLPASSQDVDKQVARRGHGYIMPRHLQGVPVTDANAAPGMLVQRAFREGAAVQNSEKALTIGVLVGRASENVWNVRWPDGTLRAYKTGYRGQFQLCFAQTHMNAGAPLMHSTVMEMAAINRRLAVTDCMFSMSSTSSPGAMRYVNDVETQLGILSGEARLMEACGLVATSTGERMFTGGPLSLYELSHAIVPGAPLTIYTAKKGIRVELHTAGVEEEGAGPAASADHGEATGEEGPVVHQARPKLGMLYAPVRLITTPVKHAAGSESGGLNSLPRELVDAAKVVWEVVWDEGGSGQFVVGTEAAHTCLKVAAPTAEPSADAVLSQRLYPDEHFVRMLEPVLLVDTGNRHRNRHLARLADSLQAALQWHNQLLRELVSVWWSGAPMLATPGGVLLRPEVELLFCQPDSLTPFIRAKHGDFGSWQTVVRDEDGQIVERINPNADADLAYAIQLLMRSLGLPQDPEFGSLHVLPSEDGATLLDAARVTDASGRTLLAPESMVPLLLAVNAAAGRLAQALKARQDGDSGDDDEVVIFDIGCSIEPSMMLGGGAGGFTLRQGSVSGSIDLGDRPASPTAVKRITVNDEMGNTAPESYVLESGRGNSLMVSVVRQDVGEQQSLLDDSGVGGMPVGPGSLLAMGCAEAIRKGLLGIQRSLGTLAGSSPGGYAGGRSLLLVGQAPCLWLEAAELEAITGCLPRDLPLARCRAAVNMNLFGIWREVSRVIPGSGSGSADVSRYMLSLLKVVHIKARAALAVHASDGRATASIGASEDADQKMQRASEAAGDIKTFAAAKARFMLQDVRLALGSLLFAQQAADEADGYAAQASIPPSLISEDEDRVNGQKAAAAAKKAQEQCETHTRSAFPLMAEAVTKVAISVVKDMPQRLKRADAGLQEAGVYRKTSSDALIVSEKDVKEASSAAEDLRSKGETIAMKLKDLGNACTQAQAEVAGQEDLKANTAKAQAVWEKKEEARTVVGQAKLLKRRIELMMSAQSSSGSVSDKLKAYAANPPKEGDAWTKITAIAEDLTLWASDYDMKEGFKLEREISQAISNLKSKLDKAGNNIPKLFEAAAAARGGMSENDLLRQLKTVAELGAQATSTAHESDLEQANTQVVRTVDDLLSGNRAGFSLDGSSFFVPGLQTELDPVIAAADALTAVMNKHLAVQAAFTLELAAAAASKSAAAERVADIVEKAIKVVEEEPFKGPEKLAQLKKQLDALKEGKSQADASVTLMKSLANSSAWDIGTWTDLQKVATNLKTWTNNYQSKQGYSLDWDLSQALTYFSDMVEEADRSIAKVLDKAESDGDQATKEALQSELEALKEAAESLATSVSKAWATLMEAIKKQESENQEVAAAAAANPPVPPLIWSVVKENADREAAAAKKQWDDSITAIKVSEDALVRMQGVIARLKKEIQDLVVEASQLRENAVELRRKAANSTRGAMSEIRRAEGAMWRARREKPASEEADFSNKEDFDGEVVEGIPAMERAQAAVNACNEALQVLGLLRRSIPVAVRSSEAADRMLAGCMAEVSKAGVKAAAEWARTAALPCETVLADIEWYEKTQTMLAAVEKRQAKELEQMVKWQSTINDLASNVDSLLDDLNERFFSQGQEGGEFIADVKDMLSKQALSVIEICAEVAIPAPSPDTSETARALREVLMSEEGQWDDVVAAFSPLEVVDAIQLLRTTPPPRQLKGQTFDLACASAEIHLPAVLELYFSLRSQVDPSEDLSVEDASLQRALQSVFGEMDKFSKVTCELAEQALTAGTAPAGQASSERSSNAGSALMDSSSVRQINTTVYDPVKQAVQSSQMVALANKAVGVLAACATSLSQQVHPETAQKLEAVSKAAKTVANSAKRTHTALLRAVADAVKVLGPPSFGSGVHAIALAKLAIDEGDLEKQREWARQASELLQEKVRPEMEAAMAALVPARVLPAVAEEVDEEPLDAAEEAAKQARIAEQNRLQRLEQVEKERQIMAFISSVAVEVAAAAADTAAKLDLISETAANEDEMKRPFMPMDTILALSFQLAGEDTLPDGRPAKMPGQAPQPDSALVILSKMIKAMRAVQTANSALQLAGSHDRVKKVEELMSDCLSGCTNIPRMAADQLNRVLAVDDDSGEVYVVDGFKARDLRAYEQLVSASIHIAELTLNSATLITVKPSVEDNLSIAKGDLEEARKKLGSLSDEEAATDEEGGEPVFEVSATATLQEDSFPIALQVLLAKQRVTSDSMLTSGATRDAMYNLVVGFAPPSDQPLPIAEHLQHLKQDADSGEASMVPASALAATPAWVDAASDMLQRQLEVVQGQGSPEVQERLEPAQSVLKRPAMQKLLQPFVTLMDACNRALAATSLAAESRPDDALLLSQALLGAADMSQQAASANFSQFKRWEHDVANMQSAARLVLYGLCKAQALAAADLEVIEVGAQARPPPKPRGGY</sequence>
<feature type="coiled-coil region" evidence="4">
    <location>
        <begin position="2641"/>
        <end position="2675"/>
    </location>
</feature>
<dbReference type="Pfam" id="PF12796">
    <property type="entry name" value="Ank_2"/>
    <property type="match status" value="1"/>
</dbReference>
<gene>
    <name evidence="6" type="ORF">CEUSTIGMA_g10278.t1</name>
</gene>
<feature type="region of interest" description="Disordered" evidence="5">
    <location>
        <begin position="1461"/>
        <end position="1482"/>
    </location>
</feature>
<keyword evidence="7" id="KW-1185">Reference proteome</keyword>
<feature type="region of interest" description="Disordered" evidence="5">
    <location>
        <begin position="193"/>
        <end position="282"/>
    </location>
</feature>
<dbReference type="Proteomes" id="UP000232323">
    <property type="component" value="Unassembled WGS sequence"/>
</dbReference>
<feature type="repeat" description="ANK" evidence="3">
    <location>
        <begin position="111"/>
        <end position="143"/>
    </location>
</feature>
<feature type="coiled-coil region" evidence="4">
    <location>
        <begin position="3402"/>
        <end position="3429"/>
    </location>
</feature>
<feature type="repeat" description="ANK" evidence="3">
    <location>
        <begin position="42"/>
        <end position="66"/>
    </location>
</feature>
<evidence type="ECO:0000256" key="1">
    <source>
        <dbReference type="ARBA" id="ARBA00022737"/>
    </source>
</evidence>
<dbReference type="EMBL" id="BEGY01000087">
    <property type="protein sequence ID" value="GAX82852.1"/>
    <property type="molecule type" value="Genomic_DNA"/>
</dbReference>
<feature type="compositionally biased region" description="Basic and acidic residues" evidence="5">
    <location>
        <begin position="193"/>
        <end position="206"/>
    </location>
</feature>
<reference evidence="6 7" key="1">
    <citation type="submission" date="2017-08" db="EMBL/GenBank/DDBJ databases">
        <title>Acidophilic green algal genome provides insights into adaptation to an acidic environment.</title>
        <authorList>
            <person name="Hirooka S."/>
            <person name="Hirose Y."/>
            <person name="Kanesaki Y."/>
            <person name="Higuchi S."/>
            <person name="Fujiwara T."/>
            <person name="Onuma R."/>
            <person name="Era A."/>
            <person name="Ohbayashi R."/>
            <person name="Uzuka A."/>
            <person name="Nozaki H."/>
            <person name="Yoshikawa H."/>
            <person name="Miyagishima S.Y."/>
        </authorList>
    </citation>
    <scope>NUCLEOTIDE SEQUENCE [LARGE SCALE GENOMIC DNA]</scope>
    <source>
        <strain evidence="6 7">NIES-2499</strain>
    </source>
</reference>
<feature type="region of interest" description="Disordered" evidence="5">
    <location>
        <begin position="3004"/>
        <end position="3027"/>
    </location>
</feature>
<evidence type="ECO:0000256" key="2">
    <source>
        <dbReference type="ARBA" id="ARBA00023043"/>
    </source>
</evidence>
<feature type="compositionally biased region" description="Polar residues" evidence="5">
    <location>
        <begin position="242"/>
        <end position="259"/>
    </location>
</feature>
<feature type="compositionally biased region" description="Polar residues" evidence="5">
    <location>
        <begin position="3011"/>
        <end position="3027"/>
    </location>
</feature>
<organism evidence="6 7">
    <name type="scientific">Chlamydomonas eustigma</name>
    <dbReference type="NCBI Taxonomy" id="1157962"/>
    <lineage>
        <taxon>Eukaryota</taxon>
        <taxon>Viridiplantae</taxon>
        <taxon>Chlorophyta</taxon>
        <taxon>core chlorophytes</taxon>
        <taxon>Chlorophyceae</taxon>
        <taxon>CS clade</taxon>
        <taxon>Chlamydomonadales</taxon>
        <taxon>Chlamydomonadaceae</taxon>
        <taxon>Chlamydomonas</taxon>
    </lineage>
</organism>
<dbReference type="InterPro" id="IPR036770">
    <property type="entry name" value="Ankyrin_rpt-contain_sf"/>
</dbReference>
<feature type="region of interest" description="Disordered" evidence="5">
    <location>
        <begin position="365"/>
        <end position="396"/>
    </location>
</feature>
<feature type="coiled-coil region" evidence="4">
    <location>
        <begin position="2545"/>
        <end position="2572"/>
    </location>
</feature>
<evidence type="ECO:0000313" key="6">
    <source>
        <dbReference type="EMBL" id="GAX82852.1"/>
    </source>
</evidence>
<feature type="region of interest" description="Disordered" evidence="5">
    <location>
        <begin position="588"/>
        <end position="632"/>
    </location>
</feature>
<evidence type="ECO:0000256" key="5">
    <source>
        <dbReference type="SAM" id="MobiDB-lite"/>
    </source>
</evidence>
<keyword evidence="2 3" id="KW-0040">ANK repeat</keyword>
<keyword evidence="4" id="KW-0175">Coiled coil</keyword>
<accession>A0A250XIW7</accession>
<dbReference type="OrthoDB" id="547615at2759"/>
<dbReference type="Gene3D" id="1.25.40.20">
    <property type="entry name" value="Ankyrin repeat-containing domain"/>
    <property type="match status" value="1"/>
</dbReference>
<evidence type="ECO:0000256" key="4">
    <source>
        <dbReference type="SAM" id="Coils"/>
    </source>
</evidence>
<dbReference type="Pfam" id="PF00023">
    <property type="entry name" value="Ank"/>
    <property type="match status" value="1"/>
</dbReference>